<dbReference type="Pfam" id="PF03942">
    <property type="entry name" value="DTW"/>
    <property type="match status" value="1"/>
</dbReference>
<evidence type="ECO:0000313" key="14">
    <source>
        <dbReference type="Proteomes" id="UP000515135"/>
    </source>
</evidence>
<evidence type="ECO:0000256" key="12">
    <source>
        <dbReference type="SAM" id="MobiDB-lite"/>
    </source>
</evidence>
<protein>
    <recommendedName>
        <fullName evidence="9">tRNA-uridine aminocarboxypropyltransferase 1</fullName>
        <ecNumber evidence="2">2.5.1.25</ecNumber>
    </recommendedName>
    <alternativeName>
        <fullName evidence="10">DTW domain-containing protein 1</fullName>
    </alternativeName>
</protein>
<keyword evidence="5" id="KW-0819">tRNA processing</keyword>
<dbReference type="AlphaFoldDB" id="A0A6P4Z3I5"/>
<dbReference type="RefSeq" id="XP_019628505.1">
    <property type="nucleotide sequence ID" value="XM_019772946.1"/>
</dbReference>
<feature type="domain" description="DTW" evidence="13">
    <location>
        <begin position="51"/>
        <end position="299"/>
    </location>
</feature>
<gene>
    <name evidence="15 16" type="primary">LOC109473049</name>
</gene>
<dbReference type="PANTHER" id="PTHR15627:SF8">
    <property type="entry name" value="TRNA-URIDINE AMINOCARBOXYPROPYLTRANSFERASE 1"/>
    <property type="match status" value="1"/>
</dbReference>
<comment type="similarity">
    <text evidence="8">Belongs to the TDD superfamily. DTWD1 family.</text>
</comment>
<keyword evidence="3" id="KW-0808">Transferase</keyword>
<keyword evidence="4" id="KW-0949">S-adenosyl-L-methionine</keyword>
<comment type="catalytic activity">
    <reaction evidence="11">
        <text>a uridine in tRNA + S-adenosyl-L-methionine = a 3-[(3S)-3-amino-3-carboxypropyl]uridine in tRNA + S-methyl-5'-thioadenosine + H(+)</text>
        <dbReference type="Rhea" id="RHEA:62432"/>
        <dbReference type="Rhea" id="RHEA-COMP:13339"/>
        <dbReference type="Rhea" id="RHEA-COMP:16092"/>
        <dbReference type="ChEBI" id="CHEBI:15378"/>
        <dbReference type="ChEBI" id="CHEBI:17509"/>
        <dbReference type="ChEBI" id="CHEBI:59789"/>
        <dbReference type="ChEBI" id="CHEBI:65315"/>
        <dbReference type="ChEBI" id="CHEBI:82930"/>
        <dbReference type="EC" id="2.5.1.25"/>
    </reaction>
</comment>
<sequence>MALFHCPEQKFGQTYSMASGEDPFGCLKLSSQECLISQDRRTVCPKCQLSRKYFCYTCYVLVAELEGKVPKVKLPFKVDIIKHPKEVDGKSTAAHAAILAPDDVTIYTYPIIPEFSDPSKVVIVFPGLNALSLEDLSKKQRGLPKSQDKPQNIKKPQATSKETKDGSTENGREEQQKETVKKESEDVQEPPLKRQRTEGQQSTPFERVIFIDSTWNQTHRIFNDERLKGLQCVILKDHVTHFWRHQRNKPDTFLATVEAIYYFLREYHDIFEGVTYDGRFDNLLYFFSFMFQIVQKSKQEKGRLKEEKDP</sequence>
<dbReference type="GO" id="GO:0005634">
    <property type="term" value="C:nucleus"/>
    <property type="evidence" value="ECO:0007669"/>
    <property type="project" value="UniProtKB-SubCell"/>
</dbReference>
<evidence type="ECO:0000259" key="13">
    <source>
        <dbReference type="SMART" id="SM01144"/>
    </source>
</evidence>
<dbReference type="KEGG" id="bbel:109473049"/>
<dbReference type="InterPro" id="IPR005636">
    <property type="entry name" value="DTW"/>
</dbReference>
<organism evidence="14 15">
    <name type="scientific">Branchiostoma belcheri</name>
    <name type="common">Amphioxus</name>
    <dbReference type="NCBI Taxonomy" id="7741"/>
    <lineage>
        <taxon>Eukaryota</taxon>
        <taxon>Metazoa</taxon>
        <taxon>Chordata</taxon>
        <taxon>Cephalochordata</taxon>
        <taxon>Leptocardii</taxon>
        <taxon>Amphioxiformes</taxon>
        <taxon>Branchiostomatidae</taxon>
        <taxon>Branchiostoma</taxon>
    </lineage>
</organism>
<dbReference type="OrthoDB" id="3173at2759"/>
<comment type="subcellular location">
    <subcellularLocation>
        <location evidence="1">Nucleus</location>
    </subcellularLocation>
</comment>
<comment type="function">
    <text evidence="7">Catalyzes the formation of 3-(3-amino-3-carboxypropyl)uridine (acp3U) at position 20 in the D-loop of several cytoplasmic tRNAs (acp3U(20)).</text>
</comment>
<evidence type="ECO:0000256" key="9">
    <source>
        <dbReference type="ARBA" id="ARBA00039242"/>
    </source>
</evidence>
<dbReference type="SMART" id="SM01144">
    <property type="entry name" value="DTW"/>
    <property type="match status" value="1"/>
</dbReference>
<dbReference type="PANTHER" id="PTHR15627">
    <property type="entry name" value="NATURAL KILLER CELL-SPECIFIC ANTIGEN KLIP1"/>
    <property type="match status" value="1"/>
</dbReference>
<feature type="compositionally biased region" description="Basic and acidic residues" evidence="12">
    <location>
        <begin position="161"/>
        <end position="197"/>
    </location>
</feature>
<dbReference type="GO" id="GO:0006400">
    <property type="term" value="P:tRNA modification"/>
    <property type="evidence" value="ECO:0007669"/>
    <property type="project" value="TreeGrafter"/>
</dbReference>
<dbReference type="Proteomes" id="UP000515135">
    <property type="component" value="Unplaced"/>
</dbReference>
<dbReference type="GO" id="GO:0016432">
    <property type="term" value="F:tRNA-uridine aminocarboxypropyltransferase activity"/>
    <property type="evidence" value="ECO:0007669"/>
    <property type="project" value="UniProtKB-EC"/>
</dbReference>
<keyword evidence="14" id="KW-1185">Reference proteome</keyword>
<keyword evidence="6" id="KW-0539">Nucleus</keyword>
<evidence type="ECO:0000256" key="7">
    <source>
        <dbReference type="ARBA" id="ARBA00037050"/>
    </source>
</evidence>
<evidence type="ECO:0000313" key="15">
    <source>
        <dbReference type="RefSeq" id="XP_019628504.1"/>
    </source>
</evidence>
<evidence type="ECO:0000256" key="10">
    <source>
        <dbReference type="ARBA" id="ARBA00042508"/>
    </source>
</evidence>
<feature type="region of interest" description="Disordered" evidence="12">
    <location>
        <begin position="140"/>
        <end position="201"/>
    </location>
</feature>
<evidence type="ECO:0000256" key="8">
    <source>
        <dbReference type="ARBA" id="ARBA00038290"/>
    </source>
</evidence>
<evidence type="ECO:0000256" key="3">
    <source>
        <dbReference type="ARBA" id="ARBA00022679"/>
    </source>
</evidence>
<name>A0A6P4Z3I5_BRABE</name>
<dbReference type="RefSeq" id="XP_019628504.1">
    <property type="nucleotide sequence ID" value="XM_019772945.1"/>
</dbReference>
<dbReference type="GeneID" id="109473049"/>
<reference evidence="15 16" key="1">
    <citation type="submission" date="2025-04" db="UniProtKB">
        <authorList>
            <consortium name="RefSeq"/>
        </authorList>
    </citation>
    <scope>IDENTIFICATION</scope>
    <source>
        <tissue evidence="15 16">Gonad</tissue>
    </source>
</reference>
<evidence type="ECO:0000256" key="11">
    <source>
        <dbReference type="ARBA" id="ARBA00048718"/>
    </source>
</evidence>
<proteinExistence type="inferred from homology"/>
<accession>A0A6P4Z3I5</accession>
<evidence type="ECO:0000256" key="6">
    <source>
        <dbReference type="ARBA" id="ARBA00023242"/>
    </source>
</evidence>
<evidence type="ECO:0000256" key="5">
    <source>
        <dbReference type="ARBA" id="ARBA00022694"/>
    </source>
</evidence>
<evidence type="ECO:0000256" key="1">
    <source>
        <dbReference type="ARBA" id="ARBA00004123"/>
    </source>
</evidence>
<evidence type="ECO:0000256" key="2">
    <source>
        <dbReference type="ARBA" id="ARBA00012386"/>
    </source>
</evidence>
<dbReference type="InterPro" id="IPR051521">
    <property type="entry name" value="tRNA_Mod/Golgi_Maint"/>
</dbReference>
<evidence type="ECO:0000256" key="4">
    <source>
        <dbReference type="ARBA" id="ARBA00022691"/>
    </source>
</evidence>
<evidence type="ECO:0000313" key="16">
    <source>
        <dbReference type="RefSeq" id="XP_019628505.1"/>
    </source>
</evidence>
<dbReference type="EC" id="2.5.1.25" evidence="2"/>